<evidence type="ECO:0000256" key="1">
    <source>
        <dbReference type="ARBA" id="ARBA00004141"/>
    </source>
</evidence>
<dbReference type="InterPro" id="IPR002810">
    <property type="entry name" value="NfeD-like_C"/>
</dbReference>
<evidence type="ECO:0000256" key="3">
    <source>
        <dbReference type="ARBA" id="ARBA00022989"/>
    </source>
</evidence>
<evidence type="ECO:0000313" key="6">
    <source>
        <dbReference type="EMBL" id="GAH71886.1"/>
    </source>
</evidence>
<organism evidence="6">
    <name type="scientific">marine sediment metagenome</name>
    <dbReference type="NCBI Taxonomy" id="412755"/>
    <lineage>
        <taxon>unclassified sequences</taxon>
        <taxon>metagenomes</taxon>
        <taxon>ecological metagenomes</taxon>
    </lineage>
</organism>
<name>X1HP02_9ZZZZ</name>
<evidence type="ECO:0000259" key="5">
    <source>
        <dbReference type="Pfam" id="PF01957"/>
    </source>
</evidence>
<dbReference type="EMBL" id="BARU01031192">
    <property type="protein sequence ID" value="GAH71886.1"/>
    <property type="molecule type" value="Genomic_DNA"/>
</dbReference>
<sequence length="69" mass="7290">PEIPRPPVEEAAKDLLGKEGVALTTLRPSGRAEFGEEVLDVVADGEFIAPGARIKVIRVGGNRVVVTRA</sequence>
<protein>
    <recommendedName>
        <fullName evidence="5">NfeD-like C-terminal domain-containing protein</fullName>
    </recommendedName>
</protein>
<dbReference type="AlphaFoldDB" id="X1HP02"/>
<dbReference type="GO" id="GO:0005886">
    <property type="term" value="C:plasma membrane"/>
    <property type="evidence" value="ECO:0007669"/>
    <property type="project" value="TreeGrafter"/>
</dbReference>
<evidence type="ECO:0000256" key="2">
    <source>
        <dbReference type="ARBA" id="ARBA00022692"/>
    </source>
</evidence>
<dbReference type="Gene3D" id="2.40.50.140">
    <property type="entry name" value="Nucleic acid-binding proteins"/>
    <property type="match status" value="1"/>
</dbReference>
<dbReference type="PANTHER" id="PTHR33507">
    <property type="entry name" value="INNER MEMBRANE PROTEIN YBBJ"/>
    <property type="match status" value="1"/>
</dbReference>
<dbReference type="PANTHER" id="PTHR33507:SF3">
    <property type="entry name" value="INNER MEMBRANE PROTEIN YBBJ"/>
    <property type="match status" value="1"/>
</dbReference>
<proteinExistence type="predicted"/>
<reference evidence="6" key="1">
    <citation type="journal article" date="2014" name="Front. Microbiol.">
        <title>High frequency of phylogenetically diverse reductive dehalogenase-homologous genes in deep subseafloor sedimentary metagenomes.</title>
        <authorList>
            <person name="Kawai M."/>
            <person name="Futagami T."/>
            <person name="Toyoda A."/>
            <person name="Takaki Y."/>
            <person name="Nishi S."/>
            <person name="Hori S."/>
            <person name="Arai W."/>
            <person name="Tsubouchi T."/>
            <person name="Morono Y."/>
            <person name="Uchiyama I."/>
            <person name="Ito T."/>
            <person name="Fujiyama A."/>
            <person name="Inagaki F."/>
            <person name="Takami H."/>
        </authorList>
    </citation>
    <scope>NUCLEOTIDE SEQUENCE</scope>
    <source>
        <strain evidence="6">Expedition CK06-06</strain>
    </source>
</reference>
<feature type="domain" description="NfeD-like C-terminal" evidence="5">
    <location>
        <begin position="13"/>
        <end position="68"/>
    </location>
</feature>
<keyword evidence="4" id="KW-0472">Membrane</keyword>
<feature type="non-terminal residue" evidence="6">
    <location>
        <position position="1"/>
    </location>
</feature>
<dbReference type="InterPro" id="IPR052165">
    <property type="entry name" value="Membrane_assoc_protease"/>
</dbReference>
<comment type="caution">
    <text evidence="6">The sequence shown here is derived from an EMBL/GenBank/DDBJ whole genome shotgun (WGS) entry which is preliminary data.</text>
</comment>
<keyword evidence="2" id="KW-0812">Transmembrane</keyword>
<gene>
    <name evidence="6" type="ORF">S03H2_49372</name>
</gene>
<dbReference type="InterPro" id="IPR012340">
    <property type="entry name" value="NA-bd_OB-fold"/>
</dbReference>
<comment type="subcellular location">
    <subcellularLocation>
        <location evidence="1">Membrane</location>
        <topology evidence="1">Multi-pass membrane protein</topology>
    </subcellularLocation>
</comment>
<evidence type="ECO:0000256" key="4">
    <source>
        <dbReference type="ARBA" id="ARBA00023136"/>
    </source>
</evidence>
<accession>X1HP02</accession>
<dbReference type="Pfam" id="PF01957">
    <property type="entry name" value="NfeD"/>
    <property type="match status" value="1"/>
</dbReference>
<keyword evidence="3" id="KW-1133">Transmembrane helix</keyword>